<evidence type="ECO:0000256" key="1">
    <source>
        <dbReference type="SAM" id="Phobius"/>
    </source>
</evidence>
<keyword evidence="1" id="KW-0812">Transmembrane</keyword>
<feature type="transmembrane region" description="Helical" evidence="1">
    <location>
        <begin position="116"/>
        <end position="138"/>
    </location>
</feature>
<sequence>MNGAAGVLVSGLVWAVAALLAATSSLFHGQVALLIGGMFIFPLSIVLCKLCKHSGQHAKTNGLAALAIESTIIMLIGIVLAIAVGWYRADWFFPAMLVVIGSRYLLFQSLYGLRRYWLLGGLLCGLGIAAGALVLLSANLFPPSLVAALGALAEILFALLTFRSSEY</sequence>
<dbReference type="Pfam" id="PF22765">
    <property type="entry name" value="DUF7010"/>
    <property type="match status" value="1"/>
</dbReference>
<dbReference type="PATRIC" id="fig|740709.3.peg.840"/>
<organism evidence="2 3">
    <name type="scientific">Idiomarina xiamenensis 10-D-4</name>
    <dbReference type="NCBI Taxonomy" id="740709"/>
    <lineage>
        <taxon>Bacteria</taxon>
        <taxon>Pseudomonadati</taxon>
        <taxon>Pseudomonadota</taxon>
        <taxon>Gammaproteobacteria</taxon>
        <taxon>Alteromonadales</taxon>
        <taxon>Idiomarinaceae</taxon>
        <taxon>Idiomarina</taxon>
    </lineage>
</organism>
<dbReference type="AlphaFoldDB" id="K2L4M3"/>
<keyword evidence="1" id="KW-1133">Transmembrane helix</keyword>
<feature type="transmembrane region" description="Helical" evidence="1">
    <location>
        <begin position="31"/>
        <end position="51"/>
    </location>
</feature>
<dbReference type="EMBL" id="AMRG01000004">
    <property type="protein sequence ID" value="EKE84775.1"/>
    <property type="molecule type" value="Genomic_DNA"/>
</dbReference>
<keyword evidence="3" id="KW-1185">Reference proteome</keyword>
<proteinExistence type="predicted"/>
<name>K2L4M3_9GAMM</name>
<feature type="transmembrane region" description="Helical" evidence="1">
    <location>
        <begin position="144"/>
        <end position="162"/>
    </location>
</feature>
<protein>
    <submittedName>
        <fullName evidence="2">Uncharacterized protein</fullName>
    </submittedName>
</protein>
<comment type="caution">
    <text evidence="2">The sequence shown here is derived from an EMBL/GenBank/DDBJ whole genome shotgun (WGS) entry which is preliminary data.</text>
</comment>
<evidence type="ECO:0000313" key="2">
    <source>
        <dbReference type="EMBL" id="EKE84775.1"/>
    </source>
</evidence>
<reference evidence="2 3" key="1">
    <citation type="journal article" date="2012" name="J. Bacteriol.">
        <title>Genome Sequence of Idiomarina xiamenensis Type Strain 10-D-4.</title>
        <authorList>
            <person name="Lai Q."/>
            <person name="Wang L."/>
            <person name="Wang W."/>
            <person name="Shao Z."/>
        </authorList>
    </citation>
    <scope>NUCLEOTIDE SEQUENCE [LARGE SCALE GENOMIC DNA]</scope>
    <source>
        <strain evidence="2 3">10-D-4</strain>
    </source>
</reference>
<gene>
    <name evidence="2" type="ORF">A10D4_04155</name>
</gene>
<keyword evidence="1" id="KW-0472">Membrane</keyword>
<dbReference type="eggNOG" id="ENOG5031XRX">
    <property type="taxonomic scope" value="Bacteria"/>
</dbReference>
<evidence type="ECO:0000313" key="3">
    <source>
        <dbReference type="Proteomes" id="UP000014115"/>
    </source>
</evidence>
<feature type="transmembrane region" description="Helical" evidence="1">
    <location>
        <begin position="63"/>
        <end position="85"/>
    </location>
</feature>
<dbReference type="InterPro" id="IPR053824">
    <property type="entry name" value="DUF7010"/>
</dbReference>
<feature type="transmembrane region" description="Helical" evidence="1">
    <location>
        <begin position="91"/>
        <end position="107"/>
    </location>
</feature>
<accession>K2L4M3</accession>
<dbReference type="Proteomes" id="UP000014115">
    <property type="component" value="Unassembled WGS sequence"/>
</dbReference>